<dbReference type="SUPFAM" id="SSF47413">
    <property type="entry name" value="lambda repressor-like DNA-binding domains"/>
    <property type="match status" value="1"/>
</dbReference>
<dbReference type="EMBL" id="SGWV01000011">
    <property type="protein sequence ID" value="RZS52317.1"/>
    <property type="molecule type" value="Genomic_DNA"/>
</dbReference>
<accession>A0A4Q7LFD9</accession>
<dbReference type="SUPFAM" id="SSF53822">
    <property type="entry name" value="Periplasmic binding protein-like I"/>
    <property type="match status" value="1"/>
</dbReference>
<protein>
    <submittedName>
        <fullName evidence="5">LacI family transcriptional regulator</fullName>
    </submittedName>
</protein>
<keyword evidence="6" id="KW-1185">Reference proteome</keyword>
<dbReference type="CDD" id="cd01392">
    <property type="entry name" value="HTH_LacI"/>
    <property type="match status" value="1"/>
</dbReference>
<evidence type="ECO:0000256" key="1">
    <source>
        <dbReference type="ARBA" id="ARBA00023015"/>
    </source>
</evidence>
<organism evidence="5 6">
    <name type="scientific">Sphaerotilus mobilis</name>
    <dbReference type="NCBI Taxonomy" id="47994"/>
    <lineage>
        <taxon>Bacteria</taxon>
        <taxon>Pseudomonadati</taxon>
        <taxon>Pseudomonadota</taxon>
        <taxon>Betaproteobacteria</taxon>
        <taxon>Burkholderiales</taxon>
        <taxon>Sphaerotilaceae</taxon>
        <taxon>Sphaerotilus</taxon>
    </lineage>
</organism>
<dbReference type="PANTHER" id="PTHR30146">
    <property type="entry name" value="LACI-RELATED TRANSCRIPTIONAL REPRESSOR"/>
    <property type="match status" value="1"/>
</dbReference>
<keyword evidence="2" id="KW-0238">DNA-binding</keyword>
<proteinExistence type="predicted"/>
<gene>
    <name evidence="5" type="ORF">EV685_3510</name>
</gene>
<dbReference type="InterPro" id="IPR000843">
    <property type="entry name" value="HTH_LacI"/>
</dbReference>
<dbReference type="OrthoDB" id="269117at2"/>
<feature type="domain" description="HTH lacI-type" evidence="4">
    <location>
        <begin position="19"/>
        <end position="75"/>
    </location>
</feature>
<dbReference type="Gene3D" id="3.40.50.2300">
    <property type="match status" value="2"/>
</dbReference>
<keyword evidence="1" id="KW-0805">Transcription regulation</keyword>
<dbReference type="Proteomes" id="UP000293433">
    <property type="component" value="Unassembled WGS sequence"/>
</dbReference>
<dbReference type="Pfam" id="PF00356">
    <property type="entry name" value="LacI"/>
    <property type="match status" value="1"/>
</dbReference>
<dbReference type="AlphaFoldDB" id="A0A4Q7LFD9"/>
<dbReference type="CDD" id="cd06267">
    <property type="entry name" value="PBP1_LacI_sugar_binding-like"/>
    <property type="match status" value="1"/>
</dbReference>
<dbReference type="PROSITE" id="PS50932">
    <property type="entry name" value="HTH_LACI_2"/>
    <property type="match status" value="1"/>
</dbReference>
<dbReference type="GO" id="GO:0003700">
    <property type="term" value="F:DNA-binding transcription factor activity"/>
    <property type="evidence" value="ECO:0007669"/>
    <property type="project" value="TreeGrafter"/>
</dbReference>
<evidence type="ECO:0000313" key="6">
    <source>
        <dbReference type="Proteomes" id="UP000293433"/>
    </source>
</evidence>
<evidence type="ECO:0000256" key="3">
    <source>
        <dbReference type="ARBA" id="ARBA00023163"/>
    </source>
</evidence>
<dbReference type="InterPro" id="IPR010982">
    <property type="entry name" value="Lambda_DNA-bd_dom_sf"/>
</dbReference>
<reference evidence="5 6" key="1">
    <citation type="submission" date="2019-02" db="EMBL/GenBank/DDBJ databases">
        <title>Genomic Encyclopedia of Type Strains, Phase IV (KMG-IV): sequencing the most valuable type-strain genomes for metagenomic binning, comparative biology and taxonomic classification.</title>
        <authorList>
            <person name="Goeker M."/>
        </authorList>
    </citation>
    <scope>NUCLEOTIDE SEQUENCE [LARGE SCALE GENOMIC DNA]</scope>
    <source>
        <strain evidence="5 6">DSM 10617</strain>
    </source>
</reference>
<dbReference type="InterPro" id="IPR028082">
    <property type="entry name" value="Peripla_BP_I"/>
</dbReference>
<evidence type="ECO:0000259" key="4">
    <source>
        <dbReference type="PROSITE" id="PS50932"/>
    </source>
</evidence>
<dbReference type="PANTHER" id="PTHR30146:SF153">
    <property type="entry name" value="LACTOSE OPERON REPRESSOR"/>
    <property type="match status" value="1"/>
</dbReference>
<keyword evidence="3" id="KW-0804">Transcription</keyword>
<dbReference type="GO" id="GO:0000976">
    <property type="term" value="F:transcription cis-regulatory region binding"/>
    <property type="evidence" value="ECO:0007669"/>
    <property type="project" value="TreeGrafter"/>
</dbReference>
<dbReference type="InterPro" id="IPR046335">
    <property type="entry name" value="LacI/GalR-like_sensor"/>
</dbReference>
<evidence type="ECO:0000313" key="5">
    <source>
        <dbReference type="EMBL" id="RZS52317.1"/>
    </source>
</evidence>
<dbReference type="Pfam" id="PF13377">
    <property type="entry name" value="Peripla_BP_3"/>
    <property type="match status" value="1"/>
</dbReference>
<dbReference type="SMART" id="SM00354">
    <property type="entry name" value="HTH_LACI"/>
    <property type="match status" value="1"/>
</dbReference>
<sequence>MGQTENVTENVTDTLRTPTTSAEVARQAGVSRTTVSFVLNGVENRGISESTRQRVLAVAEQMGYAPNAAARQLAGGSSGTVGLVIPQAAHLYTDVFLSQMVASVNDACHREGLKLLIESTEGEGREPGGFIGLVKARRIDGLLIVSPRRDVYDHLHRIVEAGIPLVVLGRAPRGLEHIQALPTQNNRATADLLDHLQRLGHRRIGHVAFAPPEILASHERIGSWREALEAEGTTPDPAWLTHADISAASGLLATRALLAQQLSLPAERRITALFAGNDTIAFGAMRALAEAGLRVPQDIAVVGYDDIPLAAYASPPLTTVRTHPIEQGREAVTSLMAQLRKVPRPPFGPDLTEPELVVRASCGAGTLTPRV</sequence>
<dbReference type="RefSeq" id="WP_130483302.1">
    <property type="nucleotide sequence ID" value="NZ_SGWV01000011.1"/>
</dbReference>
<name>A0A4Q7LFD9_9BURK</name>
<dbReference type="Gene3D" id="1.10.260.40">
    <property type="entry name" value="lambda repressor-like DNA-binding domains"/>
    <property type="match status" value="1"/>
</dbReference>
<evidence type="ECO:0000256" key="2">
    <source>
        <dbReference type="ARBA" id="ARBA00023125"/>
    </source>
</evidence>
<comment type="caution">
    <text evidence="5">The sequence shown here is derived from an EMBL/GenBank/DDBJ whole genome shotgun (WGS) entry which is preliminary data.</text>
</comment>